<dbReference type="GO" id="GO:0005886">
    <property type="term" value="C:plasma membrane"/>
    <property type="evidence" value="ECO:0007669"/>
    <property type="project" value="TreeGrafter"/>
</dbReference>
<dbReference type="PANTHER" id="PTHR42709">
    <property type="entry name" value="ALKALINE PHOSPHATASE LIKE PROTEIN"/>
    <property type="match status" value="1"/>
</dbReference>
<evidence type="ECO:0000259" key="2">
    <source>
        <dbReference type="Pfam" id="PF09335"/>
    </source>
</evidence>
<dbReference type="InterPro" id="IPR032816">
    <property type="entry name" value="VTT_dom"/>
</dbReference>
<keyword evidence="1" id="KW-0812">Transmembrane</keyword>
<dbReference type="InterPro" id="IPR051311">
    <property type="entry name" value="DedA_domain"/>
</dbReference>
<dbReference type="Proteomes" id="UP000228781">
    <property type="component" value="Unassembled WGS sequence"/>
</dbReference>
<feature type="transmembrane region" description="Helical" evidence="1">
    <location>
        <begin position="117"/>
        <end position="137"/>
    </location>
</feature>
<keyword evidence="1" id="KW-0472">Membrane</keyword>
<dbReference type="PANTHER" id="PTHR42709:SF2">
    <property type="entry name" value="INNER MEMBRANE PROTEIN YOHD"/>
    <property type="match status" value="1"/>
</dbReference>
<protein>
    <recommendedName>
        <fullName evidence="2">VTT domain-containing protein</fullName>
    </recommendedName>
</protein>
<dbReference type="Pfam" id="PF09335">
    <property type="entry name" value="VTT_dom"/>
    <property type="match status" value="1"/>
</dbReference>
<accession>A0A2M8EJC6</accession>
<feature type="transmembrane region" description="Helical" evidence="1">
    <location>
        <begin position="79"/>
        <end position="97"/>
    </location>
</feature>
<evidence type="ECO:0000313" key="4">
    <source>
        <dbReference type="Proteomes" id="UP000228781"/>
    </source>
</evidence>
<feature type="domain" description="VTT" evidence="2">
    <location>
        <begin position="43"/>
        <end position="164"/>
    </location>
</feature>
<organism evidence="3 4">
    <name type="scientific">candidate division WWE3 bacterium CG_4_9_14_0_2_um_filter_48_10</name>
    <dbReference type="NCBI Taxonomy" id="1975078"/>
    <lineage>
        <taxon>Bacteria</taxon>
        <taxon>Katanobacteria</taxon>
    </lineage>
</organism>
<sequence>MFFQLPAGEIIDLVGRYFGQFGYPLIFLSAFLENIAIINYFTPGSTVIWIAGFYAQQGLLNPFLVWITAAAAATLGNQIDYLLGYSGIYHLIRVFNLEKRVEEQKRKYVRKENIIEAFLIYMIGLIRSFLLVALGALRIPWPKYFIFTATCAAFRKGLFVAIGYFFGTNRPFIEWFFSNFWWMGLALLLLWVIFRKTIFKYGQMICAKIKGK</sequence>
<comment type="caution">
    <text evidence="3">The sequence shown here is derived from an EMBL/GenBank/DDBJ whole genome shotgun (WGS) entry which is preliminary data.</text>
</comment>
<feature type="transmembrane region" description="Helical" evidence="1">
    <location>
        <begin position="172"/>
        <end position="194"/>
    </location>
</feature>
<evidence type="ECO:0000256" key="1">
    <source>
        <dbReference type="SAM" id="Phobius"/>
    </source>
</evidence>
<reference evidence="4" key="1">
    <citation type="submission" date="2017-09" db="EMBL/GenBank/DDBJ databases">
        <title>Depth-based differentiation of microbial function through sediment-hosted aquifers and enrichment of novel symbionts in the deep terrestrial subsurface.</title>
        <authorList>
            <person name="Probst A.J."/>
            <person name="Ladd B."/>
            <person name="Jarett J.K."/>
            <person name="Geller-Mcgrath D.E."/>
            <person name="Sieber C.M.K."/>
            <person name="Emerson J.B."/>
            <person name="Anantharaman K."/>
            <person name="Thomas B.C."/>
            <person name="Malmstrom R."/>
            <person name="Stieglmeier M."/>
            <person name="Klingl A."/>
            <person name="Woyke T."/>
            <person name="Ryan C.M."/>
            <person name="Banfield J.F."/>
        </authorList>
    </citation>
    <scope>NUCLEOTIDE SEQUENCE [LARGE SCALE GENOMIC DNA]</scope>
</reference>
<feature type="transmembrane region" description="Helical" evidence="1">
    <location>
        <begin position="47"/>
        <end position="67"/>
    </location>
</feature>
<keyword evidence="1" id="KW-1133">Transmembrane helix</keyword>
<dbReference type="EMBL" id="PFSK01000018">
    <property type="protein sequence ID" value="PJC22849.1"/>
    <property type="molecule type" value="Genomic_DNA"/>
</dbReference>
<gene>
    <name evidence="3" type="ORF">CO059_01570</name>
</gene>
<proteinExistence type="predicted"/>
<name>A0A2M8EJC6_UNCKA</name>
<feature type="transmembrane region" description="Helical" evidence="1">
    <location>
        <begin position="21"/>
        <end position="41"/>
    </location>
</feature>
<dbReference type="AlphaFoldDB" id="A0A2M8EJC6"/>
<evidence type="ECO:0000313" key="3">
    <source>
        <dbReference type="EMBL" id="PJC22849.1"/>
    </source>
</evidence>